<dbReference type="Pfam" id="PF13456">
    <property type="entry name" value="RVT_3"/>
    <property type="match status" value="1"/>
</dbReference>
<feature type="signal peptide" evidence="1">
    <location>
        <begin position="1"/>
        <end position="24"/>
    </location>
</feature>
<name>A0AAD9TUJ3_9ROSI</name>
<dbReference type="Proteomes" id="UP001280121">
    <property type="component" value="Unassembled WGS sequence"/>
</dbReference>
<keyword evidence="4" id="KW-1185">Reference proteome</keyword>
<dbReference type="CDD" id="cd06222">
    <property type="entry name" value="RNase_H_like"/>
    <property type="match status" value="1"/>
</dbReference>
<dbReference type="GO" id="GO:0004523">
    <property type="term" value="F:RNA-DNA hybrid ribonuclease activity"/>
    <property type="evidence" value="ECO:0007669"/>
    <property type="project" value="InterPro"/>
</dbReference>
<dbReference type="InterPro" id="IPR002156">
    <property type="entry name" value="RNaseH_domain"/>
</dbReference>
<dbReference type="EMBL" id="JANJYI010000007">
    <property type="protein sequence ID" value="KAK2642208.1"/>
    <property type="molecule type" value="Genomic_DNA"/>
</dbReference>
<evidence type="ECO:0000256" key="1">
    <source>
        <dbReference type="SAM" id="SignalP"/>
    </source>
</evidence>
<feature type="domain" description="RNase H type-1" evidence="2">
    <location>
        <begin position="79"/>
        <end position="143"/>
    </location>
</feature>
<dbReference type="InterPro" id="IPR044730">
    <property type="entry name" value="RNase_H-like_dom_plant"/>
</dbReference>
<accession>A0AAD9TUJ3</accession>
<sequence>MGKYPNYLLFAVTLWFIWKWRCESVFNANFKLPNCTGKIVLKFLEDWWKANNEMDKKVEMRNCFLAWYPPAQDWIKLIVDVSMRHDSESIAGGGVLRGHKKSWLGGFALNKGTSNMVEAVLWGILEGLKLAWKAGYRKVMVES</sequence>
<dbReference type="PANTHER" id="PTHR47723:SF19">
    <property type="entry name" value="POLYNUCLEOTIDYL TRANSFERASE, RIBONUCLEASE H-LIKE SUPERFAMILY PROTEIN"/>
    <property type="match status" value="1"/>
</dbReference>
<evidence type="ECO:0000313" key="4">
    <source>
        <dbReference type="Proteomes" id="UP001280121"/>
    </source>
</evidence>
<proteinExistence type="predicted"/>
<evidence type="ECO:0000313" key="3">
    <source>
        <dbReference type="EMBL" id="KAK2642208.1"/>
    </source>
</evidence>
<reference evidence="3" key="1">
    <citation type="journal article" date="2023" name="Plant J.">
        <title>Genome sequences and population genomics provide insights into the demographic history, inbreeding, and mutation load of two 'living fossil' tree species of Dipteronia.</title>
        <authorList>
            <person name="Feng Y."/>
            <person name="Comes H.P."/>
            <person name="Chen J."/>
            <person name="Zhu S."/>
            <person name="Lu R."/>
            <person name="Zhang X."/>
            <person name="Li P."/>
            <person name="Qiu J."/>
            <person name="Olsen K.M."/>
            <person name="Qiu Y."/>
        </authorList>
    </citation>
    <scope>NUCLEOTIDE SEQUENCE</scope>
    <source>
        <strain evidence="3">KIB01</strain>
    </source>
</reference>
<dbReference type="PANTHER" id="PTHR47723">
    <property type="entry name" value="OS05G0353850 PROTEIN"/>
    <property type="match status" value="1"/>
</dbReference>
<evidence type="ECO:0000259" key="2">
    <source>
        <dbReference type="Pfam" id="PF13456"/>
    </source>
</evidence>
<dbReference type="GO" id="GO:0003676">
    <property type="term" value="F:nucleic acid binding"/>
    <property type="evidence" value="ECO:0007669"/>
    <property type="project" value="InterPro"/>
</dbReference>
<protein>
    <recommendedName>
        <fullName evidence="2">RNase H type-1 domain-containing protein</fullName>
    </recommendedName>
</protein>
<dbReference type="InterPro" id="IPR053151">
    <property type="entry name" value="RNase_H-like"/>
</dbReference>
<gene>
    <name evidence="3" type="ORF">Ddye_023971</name>
</gene>
<feature type="chain" id="PRO_5041986324" description="RNase H type-1 domain-containing protein" evidence="1">
    <location>
        <begin position="25"/>
        <end position="143"/>
    </location>
</feature>
<keyword evidence="1" id="KW-0732">Signal</keyword>
<organism evidence="3 4">
    <name type="scientific">Dipteronia dyeriana</name>
    <dbReference type="NCBI Taxonomy" id="168575"/>
    <lineage>
        <taxon>Eukaryota</taxon>
        <taxon>Viridiplantae</taxon>
        <taxon>Streptophyta</taxon>
        <taxon>Embryophyta</taxon>
        <taxon>Tracheophyta</taxon>
        <taxon>Spermatophyta</taxon>
        <taxon>Magnoliopsida</taxon>
        <taxon>eudicotyledons</taxon>
        <taxon>Gunneridae</taxon>
        <taxon>Pentapetalae</taxon>
        <taxon>rosids</taxon>
        <taxon>malvids</taxon>
        <taxon>Sapindales</taxon>
        <taxon>Sapindaceae</taxon>
        <taxon>Hippocastanoideae</taxon>
        <taxon>Acereae</taxon>
        <taxon>Dipteronia</taxon>
    </lineage>
</organism>
<comment type="caution">
    <text evidence="3">The sequence shown here is derived from an EMBL/GenBank/DDBJ whole genome shotgun (WGS) entry which is preliminary data.</text>
</comment>
<dbReference type="AlphaFoldDB" id="A0AAD9TUJ3"/>